<keyword evidence="1" id="KW-0472">Membrane</keyword>
<evidence type="ECO:0000313" key="2">
    <source>
        <dbReference type="EMBL" id="MBX29760.1"/>
    </source>
</evidence>
<accession>A0A2P2MHR6</accession>
<reference evidence="2" key="1">
    <citation type="submission" date="2018-02" db="EMBL/GenBank/DDBJ databases">
        <title>Rhizophora mucronata_Transcriptome.</title>
        <authorList>
            <person name="Meera S.P."/>
            <person name="Sreeshan A."/>
            <person name="Augustine A."/>
        </authorList>
    </citation>
    <scope>NUCLEOTIDE SEQUENCE</scope>
    <source>
        <tissue evidence="2">Leaf</tissue>
    </source>
</reference>
<name>A0A2P2MHR6_RHIMU</name>
<dbReference type="EMBL" id="GGEC01049276">
    <property type="protein sequence ID" value="MBX29760.1"/>
    <property type="molecule type" value="Transcribed_RNA"/>
</dbReference>
<dbReference type="AlphaFoldDB" id="A0A2P2MHR6"/>
<feature type="transmembrane region" description="Helical" evidence="1">
    <location>
        <begin position="12"/>
        <end position="30"/>
    </location>
</feature>
<sequence length="78" mass="8849">MKNSRLFSVTYAYIYQLCFIFYHSVVPDLIPSVGLTFMVKEFFFFSFTLLFFDALVGCSSPLHPSAGSCVFFGPSFAF</sequence>
<keyword evidence="1" id="KW-1133">Transmembrane helix</keyword>
<evidence type="ECO:0000256" key="1">
    <source>
        <dbReference type="SAM" id="Phobius"/>
    </source>
</evidence>
<organism evidence="2">
    <name type="scientific">Rhizophora mucronata</name>
    <name type="common">Asiatic mangrove</name>
    <dbReference type="NCBI Taxonomy" id="61149"/>
    <lineage>
        <taxon>Eukaryota</taxon>
        <taxon>Viridiplantae</taxon>
        <taxon>Streptophyta</taxon>
        <taxon>Embryophyta</taxon>
        <taxon>Tracheophyta</taxon>
        <taxon>Spermatophyta</taxon>
        <taxon>Magnoliopsida</taxon>
        <taxon>eudicotyledons</taxon>
        <taxon>Gunneridae</taxon>
        <taxon>Pentapetalae</taxon>
        <taxon>rosids</taxon>
        <taxon>fabids</taxon>
        <taxon>Malpighiales</taxon>
        <taxon>Rhizophoraceae</taxon>
        <taxon>Rhizophora</taxon>
    </lineage>
</organism>
<protein>
    <submittedName>
        <fullName evidence="2">Uncharacterized protein</fullName>
    </submittedName>
</protein>
<proteinExistence type="predicted"/>
<keyword evidence="1" id="KW-0812">Transmembrane</keyword>